<dbReference type="Proteomes" id="UP000663879">
    <property type="component" value="Unassembled WGS sequence"/>
</dbReference>
<sequence length="43" mass="5013">TGELMPLTMEYMTKNAHYEIDIAGKRYRAKINLYPPNLNLSLK</sequence>
<feature type="non-terminal residue" evidence="1">
    <location>
        <position position="1"/>
    </location>
</feature>
<accession>A0A814T1S9</accession>
<keyword evidence="2" id="KW-1185">Reference proteome</keyword>
<dbReference type="EMBL" id="CAJNOC010012151">
    <property type="protein sequence ID" value="CAF1152199.1"/>
    <property type="molecule type" value="Genomic_DNA"/>
</dbReference>
<gene>
    <name evidence="1" type="ORF">OXX778_LOCUS23325</name>
</gene>
<name>A0A814T1S9_9BILA</name>
<evidence type="ECO:0000313" key="1">
    <source>
        <dbReference type="EMBL" id="CAF1152199.1"/>
    </source>
</evidence>
<evidence type="ECO:0000313" key="2">
    <source>
        <dbReference type="Proteomes" id="UP000663879"/>
    </source>
</evidence>
<proteinExistence type="predicted"/>
<protein>
    <submittedName>
        <fullName evidence="1">Uncharacterized protein</fullName>
    </submittedName>
</protein>
<dbReference type="OrthoDB" id="498204at2759"/>
<dbReference type="AlphaFoldDB" id="A0A814T1S9"/>
<reference evidence="1" key="1">
    <citation type="submission" date="2021-02" db="EMBL/GenBank/DDBJ databases">
        <authorList>
            <person name="Nowell W R."/>
        </authorList>
    </citation>
    <scope>NUCLEOTIDE SEQUENCE</scope>
    <source>
        <strain evidence="1">Ploen Becks lab</strain>
    </source>
</reference>
<comment type="caution">
    <text evidence="1">The sequence shown here is derived from an EMBL/GenBank/DDBJ whole genome shotgun (WGS) entry which is preliminary data.</text>
</comment>
<organism evidence="1 2">
    <name type="scientific">Brachionus calyciflorus</name>
    <dbReference type="NCBI Taxonomy" id="104777"/>
    <lineage>
        <taxon>Eukaryota</taxon>
        <taxon>Metazoa</taxon>
        <taxon>Spiralia</taxon>
        <taxon>Gnathifera</taxon>
        <taxon>Rotifera</taxon>
        <taxon>Eurotatoria</taxon>
        <taxon>Monogononta</taxon>
        <taxon>Pseudotrocha</taxon>
        <taxon>Ploima</taxon>
        <taxon>Brachionidae</taxon>
        <taxon>Brachionus</taxon>
    </lineage>
</organism>